<organism evidence="2 3">
    <name type="scientific">Halobaculum saliterrae</name>
    <dbReference type="NCBI Taxonomy" id="2073113"/>
    <lineage>
        <taxon>Archaea</taxon>
        <taxon>Methanobacteriati</taxon>
        <taxon>Methanobacteriota</taxon>
        <taxon>Stenosarchaea group</taxon>
        <taxon>Halobacteria</taxon>
        <taxon>Halobacteriales</taxon>
        <taxon>Haloferacaceae</taxon>
        <taxon>Halobaculum</taxon>
    </lineage>
</organism>
<protein>
    <submittedName>
        <fullName evidence="2">VWA containing CoxE-like protein</fullName>
    </submittedName>
</protein>
<feature type="compositionally biased region" description="Pro residues" evidence="1">
    <location>
        <begin position="1"/>
        <end position="15"/>
    </location>
</feature>
<evidence type="ECO:0000313" key="3">
    <source>
        <dbReference type="Proteomes" id="UP000437065"/>
    </source>
</evidence>
<dbReference type="PANTHER" id="PTHR39338:SF5">
    <property type="entry name" value="BLR6139 PROTEIN"/>
    <property type="match status" value="1"/>
</dbReference>
<dbReference type="PANTHER" id="PTHR39338">
    <property type="entry name" value="BLL5662 PROTEIN-RELATED"/>
    <property type="match status" value="1"/>
</dbReference>
<evidence type="ECO:0000313" key="2">
    <source>
        <dbReference type="EMBL" id="MXR42415.1"/>
    </source>
</evidence>
<accession>A0A6B0SUU8</accession>
<evidence type="ECO:0000256" key="1">
    <source>
        <dbReference type="SAM" id="MobiDB-lite"/>
    </source>
</evidence>
<feature type="non-terminal residue" evidence="2">
    <location>
        <position position="207"/>
    </location>
</feature>
<reference evidence="2 3" key="1">
    <citation type="submission" date="2019-12" db="EMBL/GenBank/DDBJ databases">
        <title>Isolation and characterization of three novel carbon monoxide-oxidizing members of Halobacteria from salione crusts and soils.</title>
        <authorList>
            <person name="Myers M.R."/>
            <person name="King G.M."/>
        </authorList>
    </citation>
    <scope>NUCLEOTIDE SEQUENCE [LARGE SCALE GENOMIC DNA]</scope>
    <source>
        <strain evidence="2 3">WSA2</strain>
    </source>
</reference>
<gene>
    <name evidence="2" type="ORF">GRX01_13835</name>
</gene>
<feature type="compositionally biased region" description="Acidic residues" evidence="1">
    <location>
        <begin position="132"/>
        <end position="148"/>
    </location>
</feature>
<comment type="caution">
    <text evidence="2">The sequence shown here is derived from an EMBL/GenBank/DDBJ whole genome shotgun (WGS) entry which is preliminary data.</text>
</comment>
<dbReference type="AlphaFoldDB" id="A0A6B0SUU8"/>
<sequence length="207" mass="21060">MIPPSPPTDPEPDPPSNGLDEPTGRGGGPSADDGVPDFRAARRHVLIELVRLAAVLRDDGVEVPPSATLSAGRALSVVGLSDREAVEAALRASLLSSAEDADAFDSAFPSFWHRLRSGISAVATDHDGPEAGGEDGPDDDGAGPDADDGAAASDADTLEGAEPPDMEGGDADGDVEVRIPTGRRHATGERAADPGDGDRRRASAVES</sequence>
<feature type="region of interest" description="Disordered" evidence="1">
    <location>
        <begin position="123"/>
        <end position="207"/>
    </location>
</feature>
<keyword evidence="3" id="KW-1185">Reference proteome</keyword>
<proteinExistence type="predicted"/>
<dbReference type="Proteomes" id="UP000437065">
    <property type="component" value="Unassembled WGS sequence"/>
</dbReference>
<dbReference type="EMBL" id="WUUS01000009">
    <property type="protein sequence ID" value="MXR42415.1"/>
    <property type="molecule type" value="Genomic_DNA"/>
</dbReference>
<feature type="region of interest" description="Disordered" evidence="1">
    <location>
        <begin position="1"/>
        <end position="37"/>
    </location>
</feature>
<feature type="compositionally biased region" description="Acidic residues" evidence="1">
    <location>
        <begin position="156"/>
        <end position="174"/>
    </location>
</feature>
<feature type="compositionally biased region" description="Basic and acidic residues" evidence="1">
    <location>
        <begin position="186"/>
        <end position="207"/>
    </location>
</feature>
<name>A0A6B0SUU8_9EURY</name>